<feature type="domain" description="ABC transporter" evidence="11">
    <location>
        <begin position="14"/>
        <end position="247"/>
    </location>
</feature>
<dbReference type="SMART" id="SM00382">
    <property type="entry name" value="AAA"/>
    <property type="match status" value="1"/>
</dbReference>
<keyword evidence="2" id="KW-0547">Nucleotide-binding</keyword>
<comment type="caution">
    <text evidence="12">The sequence shown here is derived from an EMBL/GenBank/DDBJ whole genome shotgun (WGS) entry which is preliminary data.</text>
</comment>
<organism evidence="12 13">
    <name type="scientific">Halobellus litoreus</name>
    <dbReference type="NCBI Taxonomy" id="755310"/>
    <lineage>
        <taxon>Archaea</taxon>
        <taxon>Methanobacteriati</taxon>
        <taxon>Methanobacteriota</taxon>
        <taxon>Stenosarchaea group</taxon>
        <taxon>Halobacteria</taxon>
        <taxon>Halobacteriales</taxon>
        <taxon>Haloferacaceae</taxon>
        <taxon>Halobellus</taxon>
    </lineage>
</organism>
<dbReference type="Pfam" id="PF00005">
    <property type="entry name" value="ABC_tran"/>
    <property type="match status" value="1"/>
</dbReference>
<dbReference type="InterPro" id="IPR003593">
    <property type="entry name" value="AAA+_ATPase"/>
</dbReference>
<dbReference type="RefSeq" id="WP_256309147.1">
    <property type="nucleotide sequence ID" value="NZ_JANHAW010000004.1"/>
</dbReference>
<protein>
    <recommendedName>
        <fullName evidence="9">Cobalamin import ATP-binding protein BtuD</fullName>
        <ecNumber evidence="8">7.6.2.8</ecNumber>
    </recommendedName>
    <alternativeName>
        <fullName evidence="10">Vitamin B12-transporting ATPase</fullName>
    </alternativeName>
</protein>
<evidence type="ECO:0000256" key="1">
    <source>
        <dbReference type="ARBA" id="ARBA00022448"/>
    </source>
</evidence>
<dbReference type="PANTHER" id="PTHR42794:SF1">
    <property type="entry name" value="HEMIN IMPORT ATP-BINDING PROTEIN HMUV"/>
    <property type="match status" value="1"/>
</dbReference>
<evidence type="ECO:0000256" key="5">
    <source>
        <dbReference type="ARBA" id="ARBA00050590"/>
    </source>
</evidence>
<dbReference type="CDD" id="cd03214">
    <property type="entry name" value="ABC_Iron-Siderophores_B12_Hemin"/>
    <property type="match status" value="1"/>
</dbReference>
<evidence type="ECO:0000256" key="9">
    <source>
        <dbReference type="ARBA" id="ARBA00073649"/>
    </source>
</evidence>
<dbReference type="SUPFAM" id="SSF52540">
    <property type="entry name" value="P-loop containing nucleoside triphosphate hydrolases"/>
    <property type="match status" value="1"/>
</dbReference>
<evidence type="ECO:0000256" key="2">
    <source>
        <dbReference type="ARBA" id="ARBA00022741"/>
    </source>
</evidence>
<evidence type="ECO:0000256" key="8">
    <source>
        <dbReference type="ARBA" id="ARBA00066387"/>
    </source>
</evidence>
<keyword evidence="13" id="KW-1185">Reference proteome</keyword>
<keyword evidence="3 12" id="KW-0067">ATP-binding</keyword>
<evidence type="ECO:0000256" key="6">
    <source>
        <dbReference type="ARBA" id="ARBA00058960"/>
    </source>
</evidence>
<reference evidence="12 13" key="1">
    <citation type="journal article" date="2019" name="Int. J. Syst. Evol. Microbiol.">
        <title>The Global Catalogue of Microorganisms (GCM) 10K type strain sequencing project: providing services to taxonomists for standard genome sequencing and annotation.</title>
        <authorList>
            <consortium name="The Broad Institute Genomics Platform"/>
            <consortium name="The Broad Institute Genome Sequencing Center for Infectious Disease"/>
            <person name="Wu L."/>
            <person name="Ma J."/>
        </authorList>
    </citation>
    <scope>NUCLEOTIDE SEQUENCE [LARGE SCALE GENOMIC DNA]</scope>
    <source>
        <strain evidence="12 13">CGMCC 1.10387</strain>
    </source>
</reference>
<evidence type="ECO:0000256" key="4">
    <source>
        <dbReference type="ARBA" id="ARBA00022967"/>
    </source>
</evidence>
<keyword evidence="4" id="KW-1278">Translocase</keyword>
<comment type="function">
    <text evidence="6">Required for corrinoid utilization. Probably part of the ABC transporter complex BtuCDF involved in cobalamin (vitamin B12) import. Probably responsible for energy coupling to the transport system.</text>
</comment>
<dbReference type="AlphaFoldDB" id="A0ABD6E2D2"/>
<comment type="subunit">
    <text evidence="7">The complex is composed of two ATP-binding proteins (BtuD), two transmembrane proteins (BtuC) and a solute-binding protein (BtuF).</text>
</comment>
<dbReference type="InterPro" id="IPR003439">
    <property type="entry name" value="ABC_transporter-like_ATP-bd"/>
</dbReference>
<keyword evidence="1" id="KW-0813">Transport</keyword>
<gene>
    <name evidence="12" type="ORF">ACFSAS_15495</name>
</gene>
<dbReference type="PANTHER" id="PTHR42794">
    <property type="entry name" value="HEMIN IMPORT ATP-BINDING PROTEIN HMUV"/>
    <property type="match status" value="1"/>
</dbReference>
<evidence type="ECO:0000256" key="10">
    <source>
        <dbReference type="ARBA" id="ARBA00077139"/>
    </source>
</evidence>
<dbReference type="Gene3D" id="3.40.50.300">
    <property type="entry name" value="P-loop containing nucleotide triphosphate hydrolases"/>
    <property type="match status" value="1"/>
</dbReference>
<evidence type="ECO:0000256" key="7">
    <source>
        <dbReference type="ARBA" id="ARBA00064420"/>
    </source>
</evidence>
<accession>A0ABD6E2D2</accession>
<sequence>MTTEPTDPTDPPTITFDGVSAGYDGSAVISDISFDVQSGEIVGLLGPNGVGKSTLLKCAVGILDPLSGSVRVNGRPVDDYERDALARTVGYVPQSEPTNFPRTVFQTVLMGRKPHFGTRPGPRDRQVVATLLDWLELDEFAMRDVNSLSGGQHQKVILARVLAQEPRGLILDEPTSDLDIRHEVEALSLLRDEAPNGLGILHAMHDLTLATRYSDRIVLLGEDGVYSQGPPSSLTAADVSNVYGIDVTIHEVDDEIVIMPQESRE</sequence>
<proteinExistence type="predicted"/>
<dbReference type="EMBL" id="JBHUDP010000007">
    <property type="protein sequence ID" value="MFD1687015.1"/>
    <property type="molecule type" value="Genomic_DNA"/>
</dbReference>
<dbReference type="Proteomes" id="UP001597092">
    <property type="component" value="Unassembled WGS sequence"/>
</dbReference>
<evidence type="ECO:0000256" key="3">
    <source>
        <dbReference type="ARBA" id="ARBA00022840"/>
    </source>
</evidence>
<dbReference type="EC" id="7.6.2.8" evidence="8"/>
<evidence type="ECO:0000313" key="13">
    <source>
        <dbReference type="Proteomes" id="UP001597092"/>
    </source>
</evidence>
<evidence type="ECO:0000259" key="11">
    <source>
        <dbReference type="PROSITE" id="PS50893"/>
    </source>
</evidence>
<dbReference type="GO" id="GO:0005524">
    <property type="term" value="F:ATP binding"/>
    <property type="evidence" value="ECO:0007669"/>
    <property type="project" value="UniProtKB-KW"/>
</dbReference>
<evidence type="ECO:0000313" key="12">
    <source>
        <dbReference type="EMBL" id="MFD1687015.1"/>
    </source>
</evidence>
<comment type="catalytic activity">
    <reaction evidence="5">
        <text>an R-cob(III)alamin(out) + ATP + H2O = an R-cob(III)alamin(in) + ADP + phosphate + H(+)</text>
        <dbReference type="Rhea" id="RHEA:17873"/>
        <dbReference type="ChEBI" id="CHEBI:15377"/>
        <dbReference type="ChEBI" id="CHEBI:15378"/>
        <dbReference type="ChEBI" id="CHEBI:30616"/>
        <dbReference type="ChEBI" id="CHEBI:43474"/>
        <dbReference type="ChEBI" id="CHEBI:140785"/>
        <dbReference type="ChEBI" id="CHEBI:456216"/>
        <dbReference type="EC" id="7.6.2.8"/>
    </reaction>
</comment>
<dbReference type="InterPro" id="IPR027417">
    <property type="entry name" value="P-loop_NTPase"/>
</dbReference>
<dbReference type="GO" id="GO:0015420">
    <property type="term" value="F:ABC-type vitamin B12 transporter activity"/>
    <property type="evidence" value="ECO:0007669"/>
    <property type="project" value="UniProtKB-EC"/>
</dbReference>
<name>A0ABD6E2D2_9EURY</name>
<dbReference type="FunFam" id="3.40.50.300:FF:000134">
    <property type="entry name" value="Iron-enterobactin ABC transporter ATP-binding protein"/>
    <property type="match status" value="1"/>
</dbReference>
<dbReference type="PROSITE" id="PS50893">
    <property type="entry name" value="ABC_TRANSPORTER_2"/>
    <property type="match status" value="1"/>
</dbReference>